<evidence type="ECO:0000256" key="2">
    <source>
        <dbReference type="SAM" id="MobiDB-lite"/>
    </source>
</evidence>
<feature type="compositionally biased region" description="Basic and acidic residues" evidence="2">
    <location>
        <begin position="243"/>
        <end position="257"/>
    </location>
</feature>
<organism evidence="3 4">
    <name type="scientific">Prorocentrum cordatum</name>
    <dbReference type="NCBI Taxonomy" id="2364126"/>
    <lineage>
        <taxon>Eukaryota</taxon>
        <taxon>Sar</taxon>
        <taxon>Alveolata</taxon>
        <taxon>Dinophyceae</taxon>
        <taxon>Prorocentrales</taxon>
        <taxon>Prorocentraceae</taxon>
        <taxon>Prorocentrum</taxon>
    </lineage>
</organism>
<feature type="non-terminal residue" evidence="3">
    <location>
        <position position="348"/>
    </location>
</feature>
<keyword evidence="1" id="KW-0175">Coiled coil</keyword>
<evidence type="ECO:0000313" key="3">
    <source>
        <dbReference type="EMBL" id="CAK0867139.1"/>
    </source>
</evidence>
<evidence type="ECO:0000256" key="1">
    <source>
        <dbReference type="SAM" id="Coils"/>
    </source>
</evidence>
<reference evidence="3" key="1">
    <citation type="submission" date="2023-10" db="EMBL/GenBank/DDBJ databases">
        <authorList>
            <person name="Chen Y."/>
            <person name="Shah S."/>
            <person name="Dougan E. K."/>
            <person name="Thang M."/>
            <person name="Chan C."/>
        </authorList>
    </citation>
    <scope>NUCLEOTIDE SEQUENCE [LARGE SCALE GENOMIC DNA]</scope>
</reference>
<feature type="coiled-coil region" evidence="1">
    <location>
        <begin position="112"/>
        <end position="167"/>
    </location>
</feature>
<comment type="caution">
    <text evidence="3">The sequence shown here is derived from an EMBL/GenBank/DDBJ whole genome shotgun (WGS) entry which is preliminary data.</text>
</comment>
<dbReference type="Proteomes" id="UP001189429">
    <property type="component" value="Unassembled WGS sequence"/>
</dbReference>
<feature type="region of interest" description="Disordered" evidence="2">
    <location>
        <begin position="243"/>
        <end position="288"/>
    </location>
</feature>
<evidence type="ECO:0000313" key="4">
    <source>
        <dbReference type="Proteomes" id="UP001189429"/>
    </source>
</evidence>
<keyword evidence="4" id="KW-1185">Reference proteome</keyword>
<feature type="coiled-coil region" evidence="1">
    <location>
        <begin position="200"/>
        <end position="234"/>
    </location>
</feature>
<accession>A0ABN9V2Z1</accession>
<gene>
    <name evidence="3" type="ORF">PCOR1329_LOCUS54138</name>
</gene>
<protein>
    <submittedName>
        <fullName evidence="3">Uncharacterized protein</fullName>
    </submittedName>
</protein>
<sequence>MGPPSKKWAWSICKSCNNWAYDWKIKRNGGCCAKCDSFVTLWADTTSASRKPPWGDQPTKGTYAEVVCRQLAHAVSKLGPDQSMQEQLEHLQTTISQKCAPPKKELPKSAALKQAIGKVNSAKAKLEGVTKRHLDAEKALAKLAEQVAQAAAEVYEAQQEHSKALEEYNMHSVTEGTAAKPEQSGFQVDESLFADEEDLEQTQKDQLAKFREDAKSLQELLERAKTQQEALLTMVESAKKIKADHAAKKRRINEDGQAHAQVPPPAQDAKPETPPQQQQASDPEAEKRKAEAIAKLIEENKERIQGGISEGDHHFTVGWYGSCGRRYGLFFWSGWYLAHHGSRLQRWT</sequence>
<dbReference type="EMBL" id="CAUYUJ010016614">
    <property type="protein sequence ID" value="CAK0867139.1"/>
    <property type="molecule type" value="Genomic_DNA"/>
</dbReference>
<name>A0ABN9V2Z1_9DINO</name>
<proteinExistence type="predicted"/>